<accession>A0A5P1EW67</accession>
<dbReference type="Gramene" id="ONK68370">
    <property type="protein sequence ID" value="ONK68370"/>
    <property type="gene ID" value="A4U43_C05F10720"/>
</dbReference>
<gene>
    <name evidence="2" type="ORF">A4U43_C05F10720</name>
</gene>
<protein>
    <submittedName>
        <fullName evidence="2">Uncharacterized protein</fullName>
    </submittedName>
</protein>
<dbReference type="AlphaFoldDB" id="A0A5P1EW67"/>
<reference evidence="3" key="1">
    <citation type="journal article" date="2017" name="Nat. Commun.">
        <title>The asparagus genome sheds light on the origin and evolution of a young Y chromosome.</title>
        <authorList>
            <person name="Harkess A."/>
            <person name="Zhou J."/>
            <person name="Xu C."/>
            <person name="Bowers J.E."/>
            <person name="Van der Hulst R."/>
            <person name="Ayyampalayam S."/>
            <person name="Mercati F."/>
            <person name="Riccardi P."/>
            <person name="McKain M.R."/>
            <person name="Kakrana A."/>
            <person name="Tang H."/>
            <person name="Ray J."/>
            <person name="Groenendijk J."/>
            <person name="Arikit S."/>
            <person name="Mathioni S.M."/>
            <person name="Nakano M."/>
            <person name="Shan H."/>
            <person name="Telgmann-Rauber A."/>
            <person name="Kanno A."/>
            <person name="Yue Z."/>
            <person name="Chen H."/>
            <person name="Li W."/>
            <person name="Chen Y."/>
            <person name="Xu X."/>
            <person name="Zhang Y."/>
            <person name="Luo S."/>
            <person name="Chen H."/>
            <person name="Gao J."/>
            <person name="Mao Z."/>
            <person name="Pires J.C."/>
            <person name="Luo M."/>
            <person name="Kudrna D."/>
            <person name="Wing R.A."/>
            <person name="Meyers B.C."/>
            <person name="Yi K."/>
            <person name="Kong H."/>
            <person name="Lavrijsen P."/>
            <person name="Sunseri F."/>
            <person name="Falavigna A."/>
            <person name="Ye Y."/>
            <person name="Leebens-Mack J.H."/>
            <person name="Chen G."/>
        </authorList>
    </citation>
    <scope>NUCLEOTIDE SEQUENCE [LARGE SCALE GENOMIC DNA]</scope>
    <source>
        <strain evidence="3">cv. DH0086</strain>
    </source>
</reference>
<dbReference type="Proteomes" id="UP000243459">
    <property type="component" value="Chromosome 5"/>
</dbReference>
<evidence type="ECO:0000256" key="1">
    <source>
        <dbReference type="SAM" id="Phobius"/>
    </source>
</evidence>
<evidence type="ECO:0000313" key="3">
    <source>
        <dbReference type="Proteomes" id="UP000243459"/>
    </source>
</evidence>
<organism evidence="2 3">
    <name type="scientific">Asparagus officinalis</name>
    <name type="common">Garden asparagus</name>
    <dbReference type="NCBI Taxonomy" id="4686"/>
    <lineage>
        <taxon>Eukaryota</taxon>
        <taxon>Viridiplantae</taxon>
        <taxon>Streptophyta</taxon>
        <taxon>Embryophyta</taxon>
        <taxon>Tracheophyta</taxon>
        <taxon>Spermatophyta</taxon>
        <taxon>Magnoliopsida</taxon>
        <taxon>Liliopsida</taxon>
        <taxon>Asparagales</taxon>
        <taxon>Asparagaceae</taxon>
        <taxon>Asparagoideae</taxon>
        <taxon>Asparagus</taxon>
    </lineage>
</organism>
<name>A0A5P1EW67_ASPOF</name>
<keyword evidence="1" id="KW-0472">Membrane</keyword>
<evidence type="ECO:0000313" key="2">
    <source>
        <dbReference type="EMBL" id="ONK68370.1"/>
    </source>
</evidence>
<keyword evidence="1" id="KW-1133">Transmembrane helix</keyword>
<keyword evidence="1" id="KW-0812">Transmembrane</keyword>
<keyword evidence="3" id="KW-1185">Reference proteome</keyword>
<feature type="transmembrane region" description="Helical" evidence="1">
    <location>
        <begin position="16"/>
        <end position="34"/>
    </location>
</feature>
<sequence length="95" mass="10463">MGLENRGVVGDKWPRRILWVCAIGSAISMFFVAVEKQAQNRQRMMAEDLKGLDGQSSGEIVVTLMLLLGTLGYGGSLFNVLSPAKCIEVLYKSWL</sequence>
<dbReference type="EMBL" id="CM007385">
    <property type="protein sequence ID" value="ONK68370.1"/>
    <property type="molecule type" value="Genomic_DNA"/>
</dbReference>
<proteinExistence type="predicted"/>